<dbReference type="InterPro" id="IPR011060">
    <property type="entry name" value="RibuloseP-bd_barrel"/>
</dbReference>
<dbReference type="Gene3D" id="3.20.20.70">
    <property type="entry name" value="Aldolase class I"/>
    <property type="match status" value="1"/>
</dbReference>
<dbReference type="InterPro" id="IPR013785">
    <property type="entry name" value="Aldolase_TIM"/>
</dbReference>
<sequence length="233" mass="25034">MVEIIPTNTCPPDLAELSRRSELIASFSPAVQLDVSDGKFTAETSWPFCAGQEAEQAQLAEGSLALPHIEKLAYEAHLMVEEPLEIGSALIRAGASRIIAHMEAFADEREILHALALWKGAHGSEVGLALLLDTPLLLVDAYVAQCDVVQLMSIATLGYQGAPYEPRVIPRIKELREKYPELTIEIDGGVSEKNVADLALAGARRFGVGSAIMKASDPASAYENLKNLAQSAL</sequence>
<proteinExistence type="predicted"/>
<accession>A0A1F6CNR6</accession>
<protein>
    <recommendedName>
        <fullName evidence="5">Ribulose-phosphate 3-epimerase</fullName>
    </recommendedName>
</protein>
<dbReference type="PANTHER" id="PTHR11749">
    <property type="entry name" value="RIBULOSE-5-PHOSPHATE-3-EPIMERASE"/>
    <property type="match status" value="1"/>
</dbReference>
<dbReference type="GO" id="GO:0016857">
    <property type="term" value="F:racemase and epimerase activity, acting on carbohydrates and derivatives"/>
    <property type="evidence" value="ECO:0007669"/>
    <property type="project" value="InterPro"/>
</dbReference>
<dbReference type="GO" id="GO:0005975">
    <property type="term" value="P:carbohydrate metabolic process"/>
    <property type="evidence" value="ECO:0007669"/>
    <property type="project" value="InterPro"/>
</dbReference>
<dbReference type="AlphaFoldDB" id="A0A1F6CNR6"/>
<dbReference type="EMBL" id="MFKV01000006">
    <property type="protein sequence ID" value="OGG50824.1"/>
    <property type="molecule type" value="Genomic_DNA"/>
</dbReference>
<organism evidence="3 4">
    <name type="scientific">Candidatus Kaiserbacteria bacterium RIFCSPHIGHO2_01_FULL_54_36</name>
    <dbReference type="NCBI Taxonomy" id="1798482"/>
    <lineage>
        <taxon>Bacteria</taxon>
        <taxon>Candidatus Kaiseribacteriota</taxon>
    </lineage>
</organism>
<dbReference type="Proteomes" id="UP000178370">
    <property type="component" value="Unassembled WGS sequence"/>
</dbReference>
<dbReference type="Pfam" id="PF00834">
    <property type="entry name" value="Ribul_P_3_epim"/>
    <property type="match status" value="1"/>
</dbReference>
<reference evidence="3 4" key="1">
    <citation type="journal article" date="2016" name="Nat. Commun.">
        <title>Thousands of microbial genomes shed light on interconnected biogeochemical processes in an aquifer system.</title>
        <authorList>
            <person name="Anantharaman K."/>
            <person name="Brown C.T."/>
            <person name="Hug L.A."/>
            <person name="Sharon I."/>
            <person name="Castelle C.J."/>
            <person name="Probst A.J."/>
            <person name="Thomas B.C."/>
            <person name="Singh A."/>
            <person name="Wilkins M.J."/>
            <person name="Karaoz U."/>
            <person name="Brodie E.L."/>
            <person name="Williams K.H."/>
            <person name="Hubbard S.S."/>
            <person name="Banfield J.F."/>
        </authorList>
    </citation>
    <scope>NUCLEOTIDE SEQUENCE [LARGE SCALE GENOMIC DNA]</scope>
</reference>
<evidence type="ECO:0000313" key="4">
    <source>
        <dbReference type="Proteomes" id="UP000178370"/>
    </source>
</evidence>
<dbReference type="InterPro" id="IPR000056">
    <property type="entry name" value="Ribul_P_3_epim-like"/>
</dbReference>
<dbReference type="STRING" id="1798482.A2763_00600"/>
<keyword evidence="2" id="KW-0413">Isomerase</keyword>
<evidence type="ECO:0008006" key="5">
    <source>
        <dbReference type="Google" id="ProtNLM"/>
    </source>
</evidence>
<gene>
    <name evidence="3" type="ORF">A2763_00600</name>
</gene>
<evidence type="ECO:0000256" key="1">
    <source>
        <dbReference type="ARBA" id="ARBA00022723"/>
    </source>
</evidence>
<keyword evidence="1" id="KW-0479">Metal-binding</keyword>
<comment type="caution">
    <text evidence="3">The sequence shown here is derived from an EMBL/GenBank/DDBJ whole genome shotgun (WGS) entry which is preliminary data.</text>
</comment>
<dbReference type="GO" id="GO:0046872">
    <property type="term" value="F:metal ion binding"/>
    <property type="evidence" value="ECO:0007669"/>
    <property type="project" value="UniProtKB-KW"/>
</dbReference>
<dbReference type="SUPFAM" id="SSF51366">
    <property type="entry name" value="Ribulose-phoshate binding barrel"/>
    <property type="match status" value="1"/>
</dbReference>
<name>A0A1F6CNR6_9BACT</name>
<evidence type="ECO:0000313" key="3">
    <source>
        <dbReference type="EMBL" id="OGG50824.1"/>
    </source>
</evidence>
<evidence type="ECO:0000256" key="2">
    <source>
        <dbReference type="ARBA" id="ARBA00023235"/>
    </source>
</evidence>